<dbReference type="InterPro" id="IPR018252">
    <property type="entry name" value="Annexin_repeat_CS"/>
</dbReference>
<protein>
    <recommendedName>
        <fullName evidence="8">Annexin</fullName>
    </recommendedName>
</protein>
<dbReference type="PROSITE" id="PS51897">
    <property type="entry name" value="ANNEXIN_2"/>
    <property type="match status" value="3"/>
</dbReference>
<evidence type="ECO:0000256" key="2">
    <source>
        <dbReference type="ARBA" id="ARBA00022723"/>
    </source>
</evidence>
<evidence type="ECO:0000256" key="1">
    <source>
        <dbReference type="ARBA" id="ARBA00007831"/>
    </source>
</evidence>
<keyword evidence="2 7" id="KW-0479">Metal-binding</keyword>
<dbReference type="FunFam" id="1.10.220.10:FF:000004">
    <property type="entry name" value="Annexin"/>
    <property type="match status" value="1"/>
</dbReference>
<evidence type="ECO:0000256" key="5">
    <source>
        <dbReference type="ARBA" id="ARBA00023216"/>
    </source>
</evidence>
<evidence type="ECO:0000256" key="7">
    <source>
        <dbReference type="PIRSR" id="PIRSR609115-1"/>
    </source>
</evidence>
<keyword evidence="5 8" id="KW-0041">Annexin</keyword>
<evidence type="ECO:0000256" key="8">
    <source>
        <dbReference type="RuleBase" id="RU003540"/>
    </source>
</evidence>
<name>A0A8C2SAK4_CAPHI</name>
<dbReference type="PROSITE" id="PS00223">
    <property type="entry name" value="ANNEXIN_1"/>
    <property type="match status" value="3"/>
</dbReference>
<dbReference type="SUPFAM" id="SSF47874">
    <property type="entry name" value="Annexin"/>
    <property type="match status" value="1"/>
</dbReference>
<dbReference type="GO" id="GO:0001786">
    <property type="term" value="F:phosphatidylserine binding"/>
    <property type="evidence" value="ECO:0007669"/>
    <property type="project" value="TreeGrafter"/>
</dbReference>
<dbReference type="GO" id="GO:0005509">
    <property type="term" value="F:calcium ion binding"/>
    <property type="evidence" value="ECO:0007669"/>
    <property type="project" value="InterPro"/>
</dbReference>
<dbReference type="GO" id="GO:0007032">
    <property type="term" value="P:endosome organization"/>
    <property type="evidence" value="ECO:0007669"/>
    <property type="project" value="TreeGrafter"/>
</dbReference>
<dbReference type="PRINTS" id="PR00196">
    <property type="entry name" value="ANNEXIN"/>
</dbReference>
<comment type="domain">
    <text evidence="8">A pair of annexin repeats may form one binding site for calcium and phospholipid.</text>
</comment>
<dbReference type="AlphaFoldDB" id="A0A8C2SAK4"/>
<accession>A0A8C2SAK4</accession>
<dbReference type="GO" id="GO:0005886">
    <property type="term" value="C:plasma membrane"/>
    <property type="evidence" value="ECO:0007669"/>
    <property type="project" value="TreeGrafter"/>
</dbReference>
<evidence type="ECO:0000256" key="4">
    <source>
        <dbReference type="ARBA" id="ARBA00022837"/>
    </source>
</evidence>
<dbReference type="GO" id="GO:0005634">
    <property type="term" value="C:nucleus"/>
    <property type="evidence" value="ECO:0007669"/>
    <property type="project" value="TreeGrafter"/>
</dbReference>
<evidence type="ECO:0000256" key="6">
    <source>
        <dbReference type="ARBA" id="ARBA00023302"/>
    </source>
</evidence>
<dbReference type="InterPro" id="IPR001464">
    <property type="entry name" value="Annexin"/>
</dbReference>
<feature type="binding site" evidence="7">
    <location>
        <position position="282"/>
    </location>
    <ligand>
        <name>Ca(2+)</name>
        <dbReference type="ChEBI" id="CHEBI:29108"/>
    </ligand>
</feature>
<organism evidence="9">
    <name type="scientific">Capra hircus</name>
    <name type="common">Goat</name>
    <dbReference type="NCBI Taxonomy" id="9925"/>
    <lineage>
        <taxon>Eukaryota</taxon>
        <taxon>Metazoa</taxon>
        <taxon>Chordata</taxon>
        <taxon>Craniata</taxon>
        <taxon>Vertebrata</taxon>
        <taxon>Euteleostomi</taxon>
        <taxon>Mammalia</taxon>
        <taxon>Eutheria</taxon>
        <taxon>Laurasiatheria</taxon>
        <taxon>Artiodactyla</taxon>
        <taxon>Ruminantia</taxon>
        <taxon>Pecora</taxon>
        <taxon>Bovidae</taxon>
        <taxon>Caprinae</taxon>
        <taxon>Capra</taxon>
    </lineage>
</organism>
<evidence type="ECO:0000313" key="9">
    <source>
        <dbReference type="Ensembl" id="ENSCHIP00010040550.1"/>
    </source>
</evidence>
<dbReference type="PANTHER" id="PTHR10502:SF133">
    <property type="entry name" value="ANNEXIN A8-RELATED"/>
    <property type="match status" value="1"/>
</dbReference>
<dbReference type="GO" id="GO:0005544">
    <property type="term" value="F:calcium-dependent phospholipid binding"/>
    <property type="evidence" value="ECO:0007669"/>
    <property type="project" value="UniProtKB-KW"/>
</dbReference>
<evidence type="ECO:0000256" key="3">
    <source>
        <dbReference type="ARBA" id="ARBA00022737"/>
    </source>
</evidence>
<dbReference type="Ensembl" id="ENSCHIT00010056542.1">
    <property type="protein sequence ID" value="ENSCHIP00010040550.1"/>
    <property type="gene ID" value="ENSCHIG00010029694.1"/>
</dbReference>
<dbReference type="Pfam" id="PF00191">
    <property type="entry name" value="Annexin"/>
    <property type="match status" value="3"/>
</dbReference>
<dbReference type="InterPro" id="IPR009115">
    <property type="entry name" value="ANX8"/>
</dbReference>
<dbReference type="GO" id="GO:0016197">
    <property type="term" value="P:endosomal transport"/>
    <property type="evidence" value="ECO:0007669"/>
    <property type="project" value="TreeGrafter"/>
</dbReference>
<dbReference type="InterPro" id="IPR037104">
    <property type="entry name" value="Annexin_sf"/>
</dbReference>
<dbReference type="FunFam" id="1.10.220.10:FF:000002">
    <property type="entry name" value="Annexin"/>
    <property type="match status" value="1"/>
</dbReference>
<keyword evidence="3 8" id="KW-0677">Repeat</keyword>
<sequence>MAWWKAWVEQEGISVKGSPHFNPDPDAETLYKAMKGIGTNEQAIIDVLTKRSNAQRQQIAKSFKAQFGKDLIETLKSELSGKFERLIIALMYPPYRYEAKELYDAMKVIQESGPSNNNHLHGKGIGTKEGVIIEILASRTKNQLQEIMKAYEEDYGSNLEEDIKADTSGYLERILVCLLQGSRDDLSGYVDPGLALQDAQDLYAAGEKICGTDEMKFITILCTRSATHLLRVFEEYEKIANKSIEDSIKSETHGSLEEAMLTVVKCTRNLHSYFAERLYFAMKVTALFSVCLTLSPTWHQSQSQRAQSHHPVPPHVGLLLSHPPVDQAGFSSQWASQAREGKPHPLKAGFEQVRSQVFMALNFYHSSLTLHGAIRPPICPPRDDETVVKVTELIHGKALI</sequence>
<dbReference type="SMART" id="SM00335">
    <property type="entry name" value="ANX"/>
    <property type="match status" value="3"/>
</dbReference>
<dbReference type="Gene3D" id="1.10.220.10">
    <property type="entry name" value="Annexin"/>
    <property type="match status" value="3"/>
</dbReference>
<reference evidence="9" key="1">
    <citation type="submission" date="2019-03" db="EMBL/GenBank/DDBJ databases">
        <title>Genome sequencing and reference-guided assembly of Black Bengal Goat (Capra hircus).</title>
        <authorList>
            <person name="Siddiki A.Z."/>
            <person name="Baten A."/>
            <person name="Billah M."/>
            <person name="Alam M.A.U."/>
            <person name="Shawrob K.S.M."/>
            <person name="Saha S."/>
            <person name="Chowdhury M."/>
            <person name="Rahman A.H."/>
            <person name="Stear M."/>
            <person name="Miah G."/>
            <person name="Das G.B."/>
            <person name="Hossain M.M."/>
            <person name="Kumkum M."/>
            <person name="Islam M.S."/>
            <person name="Mollah A.M."/>
            <person name="Ahsan A."/>
            <person name="Tusar F."/>
            <person name="Khan M.K.I."/>
        </authorList>
    </citation>
    <scope>NUCLEOTIDE SEQUENCE [LARGE SCALE GENOMIC DNA]</scope>
</reference>
<dbReference type="InterPro" id="IPR018502">
    <property type="entry name" value="Annexin_repeat"/>
</dbReference>
<keyword evidence="4 7" id="KW-0106">Calcium</keyword>
<dbReference type="GO" id="GO:0012506">
    <property type="term" value="C:vesicle membrane"/>
    <property type="evidence" value="ECO:0007669"/>
    <property type="project" value="TreeGrafter"/>
</dbReference>
<reference evidence="9" key="2">
    <citation type="submission" date="2025-08" db="UniProtKB">
        <authorList>
            <consortium name="Ensembl"/>
        </authorList>
    </citation>
    <scope>IDENTIFICATION</scope>
</reference>
<dbReference type="FunFam" id="1.10.220.10:FF:000003">
    <property type="entry name" value="Annexin"/>
    <property type="match status" value="1"/>
</dbReference>
<comment type="similarity">
    <text evidence="1 8">Belongs to the annexin family.</text>
</comment>
<keyword evidence="6 8" id="KW-0111">Calcium/phospholipid-binding</keyword>
<dbReference type="PANTHER" id="PTHR10502">
    <property type="entry name" value="ANNEXIN"/>
    <property type="match status" value="1"/>
</dbReference>
<dbReference type="PRINTS" id="PR01808">
    <property type="entry name" value="ANNEXINVIII"/>
</dbReference>
<proteinExistence type="inferred from homology"/>
<dbReference type="GO" id="GO:0005737">
    <property type="term" value="C:cytoplasm"/>
    <property type="evidence" value="ECO:0007669"/>
    <property type="project" value="TreeGrafter"/>
</dbReference>